<protein>
    <submittedName>
        <fullName evidence="1">Uncharacterized protein</fullName>
    </submittedName>
</protein>
<organism evidence="1 2">
    <name type="scientific">Thermofilum adornatum 1505</name>
    <dbReference type="NCBI Taxonomy" id="697581"/>
    <lineage>
        <taxon>Archaea</taxon>
        <taxon>Thermoproteota</taxon>
        <taxon>Thermoprotei</taxon>
        <taxon>Thermofilales</taxon>
        <taxon>Thermofilaceae</taxon>
        <taxon>Thermofilum</taxon>
    </lineage>
</organism>
<proteinExistence type="predicted"/>
<dbReference type="EMBL" id="CP007493">
    <property type="protein sequence ID" value="AJB42629.1"/>
    <property type="molecule type" value="Genomic_DNA"/>
</dbReference>
<name>A0A3G1A6Q1_9CREN</name>
<reference evidence="2" key="1">
    <citation type="book" date="2010" name="EXTREMOPHILES" publisher="0:0-0">
        <title>Complete genome sequences of ten hyperthermophilic archaea reveal their metabolic capabilities and possible ecological roles.</title>
        <editorList>
            <person name="?"/>
        </editorList>
        <authorList>
            <person name="Ravin N.V."/>
            <person name="Mardanov A.V."/>
            <person name="Bonch-Osmolovskaya E.A."/>
            <person name="Skryabin K.G."/>
        </authorList>
    </citation>
    <scope>NUCLEOTIDE SEQUENCE [LARGE SCALE GENOMIC DNA]</scope>
    <source>
        <strain evidence="2">1505</strain>
    </source>
</reference>
<dbReference type="AlphaFoldDB" id="A0A3G1A6Q1"/>
<gene>
    <name evidence="1" type="ORF">TCARB_1587</name>
</gene>
<dbReference type="STRING" id="697581.TCARB_1587"/>
<sequence>MHLYVPPRTRYPTISLHHTKLYIHNDHTSVSENQEKPLAPKLKIYESEKQRFLHCDTGWEEMVPLEISVETFSTGNFNALREEAFL</sequence>
<evidence type="ECO:0000313" key="1">
    <source>
        <dbReference type="EMBL" id="AJB42629.1"/>
    </source>
</evidence>
<dbReference type="Proteomes" id="UP000266720">
    <property type="component" value="Chromosome"/>
</dbReference>
<accession>A0A3G1A6Q1</accession>
<evidence type="ECO:0000313" key="2">
    <source>
        <dbReference type="Proteomes" id="UP000266720"/>
    </source>
</evidence>
<dbReference type="KEGG" id="tcb:TCARB_1587"/>